<dbReference type="PANTHER" id="PTHR21272:SF3">
    <property type="entry name" value="CATABOLIC 3-DEHYDROQUINASE"/>
    <property type="match status" value="1"/>
</dbReference>
<accession>V7IAW9</accession>
<dbReference type="SUPFAM" id="SSF52304">
    <property type="entry name" value="Type II 3-dehydroquinate dehydratase"/>
    <property type="match status" value="1"/>
</dbReference>
<gene>
    <name evidence="8" type="primary">aroQ</name>
    <name evidence="12" type="ORF">HMPREF1177_01516</name>
</gene>
<evidence type="ECO:0000256" key="4">
    <source>
        <dbReference type="ARBA" id="ARBA00011037"/>
    </source>
</evidence>
<dbReference type="PATRIC" id="fig|1073362.3.peg.1731"/>
<feature type="binding site" evidence="8 10">
    <location>
        <position position="116"/>
    </location>
    <ligand>
        <name>substrate</name>
    </ligand>
</feature>
<dbReference type="PANTHER" id="PTHR21272">
    <property type="entry name" value="CATABOLIC 3-DEHYDROQUINASE"/>
    <property type="match status" value="1"/>
</dbReference>
<dbReference type="NCBIfam" id="NF003807">
    <property type="entry name" value="PRK05395.1-4"/>
    <property type="match status" value="1"/>
</dbReference>
<dbReference type="PIRSF" id="PIRSF001399">
    <property type="entry name" value="DHquinase_II"/>
    <property type="match status" value="1"/>
</dbReference>
<dbReference type="InterPro" id="IPR001874">
    <property type="entry name" value="DHquinase_II"/>
</dbReference>
<dbReference type="NCBIfam" id="NF003806">
    <property type="entry name" value="PRK05395.1-3"/>
    <property type="match status" value="1"/>
</dbReference>
<sequence length="178" mass="19159">MCILPASGKLRFQAQLFISTKFKLPPSMKPAILVMHGPNLNLLGQREPETYGRTTLADINAGLQARAEAAGFAFEAVQSNAEAVLIERAQAAMADHTAFIIINPAAYTHTSVALRDALAAAGKPFIEVHLSNVHAREPFRRHSYFSDLAQGVICGLGAHGYAAALDFAIEYLQQKQAG</sequence>
<reference evidence="12 13" key="1">
    <citation type="submission" date="2013-11" db="EMBL/GenBank/DDBJ databases">
        <title>The Genome Sequence of Eikenella corrodens CC92I.</title>
        <authorList>
            <consortium name="The Broad Institute Genomics Platform"/>
            <person name="Earl A."/>
            <person name="Allen-Vercoe E."/>
            <person name="Daigneault M."/>
            <person name="Young S.K."/>
            <person name="Zeng Q."/>
            <person name="Gargeya S."/>
            <person name="Fitzgerald M."/>
            <person name="Abouelleil A."/>
            <person name="Alvarado L."/>
            <person name="Chapman S.B."/>
            <person name="Gainer-Dewar J."/>
            <person name="Goldberg J."/>
            <person name="Griggs A."/>
            <person name="Gujja S."/>
            <person name="Hansen M."/>
            <person name="Howarth C."/>
            <person name="Imamovic A."/>
            <person name="Ireland A."/>
            <person name="Larimer J."/>
            <person name="McCowan C."/>
            <person name="Murphy C."/>
            <person name="Pearson M."/>
            <person name="Poon T.W."/>
            <person name="Priest M."/>
            <person name="Roberts A."/>
            <person name="Saif S."/>
            <person name="Shea T."/>
            <person name="Sykes S."/>
            <person name="Wortman J."/>
            <person name="Nusbaum C."/>
            <person name="Birren B."/>
        </authorList>
    </citation>
    <scope>NUCLEOTIDE SEQUENCE [LARGE SCALE GENOMIC DNA]</scope>
    <source>
        <strain evidence="12 13">CC92I</strain>
    </source>
</reference>
<dbReference type="GO" id="GO:0009423">
    <property type="term" value="P:chorismate biosynthetic process"/>
    <property type="evidence" value="ECO:0007669"/>
    <property type="project" value="UniProtKB-UniRule"/>
</dbReference>
<dbReference type="Proteomes" id="UP000018554">
    <property type="component" value="Unassembled WGS sequence"/>
</dbReference>
<dbReference type="NCBIfam" id="NF003804">
    <property type="entry name" value="PRK05395.1-1"/>
    <property type="match status" value="1"/>
</dbReference>
<dbReference type="GO" id="GO:0019631">
    <property type="term" value="P:quinate catabolic process"/>
    <property type="evidence" value="ECO:0007669"/>
    <property type="project" value="TreeGrafter"/>
</dbReference>
<feature type="binding site" evidence="8 10">
    <location>
        <position position="109"/>
    </location>
    <ligand>
        <name>substrate</name>
    </ligand>
</feature>
<evidence type="ECO:0000313" key="13">
    <source>
        <dbReference type="Proteomes" id="UP000018554"/>
    </source>
</evidence>
<dbReference type="UniPathway" id="UPA00053">
    <property type="reaction ID" value="UER00086"/>
</dbReference>
<dbReference type="EMBL" id="AZGQ01000007">
    <property type="protein sequence ID" value="ETA83355.1"/>
    <property type="molecule type" value="Genomic_DNA"/>
</dbReference>
<evidence type="ECO:0000256" key="11">
    <source>
        <dbReference type="PIRSR" id="PIRSR001399-3"/>
    </source>
</evidence>
<feature type="binding site" evidence="8 10">
    <location>
        <begin position="130"/>
        <end position="131"/>
    </location>
    <ligand>
        <name>substrate</name>
    </ligand>
</feature>
<evidence type="ECO:0000256" key="7">
    <source>
        <dbReference type="ARBA" id="ARBA00023239"/>
    </source>
</evidence>
<dbReference type="PROSITE" id="PS01029">
    <property type="entry name" value="DEHYDROQUINASE_II"/>
    <property type="match status" value="1"/>
</dbReference>
<evidence type="ECO:0000256" key="3">
    <source>
        <dbReference type="ARBA" id="ARBA00004902"/>
    </source>
</evidence>
<dbReference type="NCBIfam" id="NF003805">
    <property type="entry name" value="PRK05395.1-2"/>
    <property type="match status" value="1"/>
</dbReference>
<keyword evidence="13" id="KW-1185">Reference proteome</keyword>
<dbReference type="GO" id="GO:0009073">
    <property type="term" value="P:aromatic amino acid family biosynthetic process"/>
    <property type="evidence" value="ECO:0007669"/>
    <property type="project" value="UniProtKB-KW"/>
</dbReference>
<feature type="active site" description="Proton donor" evidence="8 9">
    <location>
        <position position="129"/>
    </location>
</feature>
<evidence type="ECO:0000256" key="9">
    <source>
        <dbReference type="PIRSR" id="PIRSR001399-1"/>
    </source>
</evidence>
<feature type="binding site" evidence="8 10">
    <location>
        <position position="103"/>
    </location>
    <ligand>
        <name>substrate</name>
    </ligand>
</feature>
<protein>
    <recommendedName>
        <fullName evidence="6 8">3-dehydroquinate dehydratase</fullName>
        <shortName evidence="8">3-dehydroquinase</shortName>
        <ecNumber evidence="6 8">4.2.1.10</ecNumber>
    </recommendedName>
    <alternativeName>
        <fullName evidence="8">Type II DHQase</fullName>
    </alternativeName>
</protein>
<dbReference type="GO" id="GO:0003855">
    <property type="term" value="F:3-dehydroquinate dehydratase activity"/>
    <property type="evidence" value="ECO:0007669"/>
    <property type="project" value="UniProtKB-UniRule"/>
</dbReference>
<keyword evidence="8" id="KW-0057">Aromatic amino acid biosynthesis</keyword>
<evidence type="ECO:0000256" key="5">
    <source>
        <dbReference type="ARBA" id="ARBA00011193"/>
    </source>
</evidence>
<dbReference type="Gene3D" id="3.40.50.9100">
    <property type="entry name" value="Dehydroquinase, class II"/>
    <property type="match status" value="1"/>
</dbReference>
<keyword evidence="7 8" id="KW-0456">Lyase</keyword>
<dbReference type="GO" id="GO:0008652">
    <property type="term" value="P:amino acid biosynthetic process"/>
    <property type="evidence" value="ECO:0007669"/>
    <property type="project" value="UniProtKB-KW"/>
</dbReference>
<dbReference type="NCBIfam" id="TIGR01088">
    <property type="entry name" value="aroQ"/>
    <property type="match status" value="1"/>
</dbReference>
<proteinExistence type="inferred from homology"/>
<dbReference type="CDD" id="cd00466">
    <property type="entry name" value="DHQase_II"/>
    <property type="match status" value="1"/>
</dbReference>
<dbReference type="InterPro" id="IPR036441">
    <property type="entry name" value="DHquinase_II_sf"/>
</dbReference>
<dbReference type="InterPro" id="IPR018509">
    <property type="entry name" value="DHquinase_II_CS"/>
</dbReference>
<dbReference type="HOGENOM" id="CLU_090968_1_0_4"/>
<evidence type="ECO:0000256" key="10">
    <source>
        <dbReference type="PIRSR" id="PIRSR001399-2"/>
    </source>
</evidence>
<dbReference type="HAMAP" id="MF_00169">
    <property type="entry name" value="AroQ"/>
    <property type="match status" value="1"/>
</dbReference>
<comment type="pathway">
    <text evidence="3 8">Metabolic intermediate biosynthesis; chorismate biosynthesis; chorismate from D-erythrose 4-phosphate and phosphoenolpyruvate: step 3/7.</text>
</comment>
<dbReference type="AlphaFoldDB" id="V7IAW9"/>
<comment type="subunit">
    <text evidence="5 8">Homododecamer.</text>
</comment>
<name>V7IAW9_EIKCO</name>
<feature type="active site" description="Proton acceptor" evidence="8 9">
    <location>
        <position position="51"/>
    </location>
</feature>
<dbReference type="Pfam" id="PF01220">
    <property type="entry name" value="DHquinase_II"/>
    <property type="match status" value="1"/>
</dbReference>
<evidence type="ECO:0000256" key="1">
    <source>
        <dbReference type="ARBA" id="ARBA00001864"/>
    </source>
</evidence>
<feature type="site" description="Transition state stabilizer" evidence="8 11">
    <location>
        <position position="46"/>
    </location>
</feature>
<comment type="function">
    <text evidence="2 8">Catalyzes a trans-dehydration via an enolate intermediate.</text>
</comment>
<evidence type="ECO:0000256" key="8">
    <source>
        <dbReference type="HAMAP-Rule" id="MF_00169"/>
    </source>
</evidence>
<evidence type="ECO:0000256" key="6">
    <source>
        <dbReference type="ARBA" id="ARBA00012060"/>
    </source>
</evidence>
<feature type="binding site" evidence="8 10">
    <location>
        <position position="140"/>
    </location>
    <ligand>
        <name>substrate</name>
    </ligand>
</feature>
<comment type="similarity">
    <text evidence="4 8">Belongs to the type-II 3-dehydroquinase family.</text>
</comment>
<keyword evidence="8" id="KW-0028">Amino-acid biosynthesis</keyword>
<dbReference type="EC" id="4.2.1.10" evidence="6 8"/>
<evidence type="ECO:0000313" key="12">
    <source>
        <dbReference type="EMBL" id="ETA83355.1"/>
    </source>
</evidence>
<comment type="catalytic activity">
    <reaction evidence="1 8">
        <text>3-dehydroquinate = 3-dehydroshikimate + H2O</text>
        <dbReference type="Rhea" id="RHEA:21096"/>
        <dbReference type="ChEBI" id="CHEBI:15377"/>
        <dbReference type="ChEBI" id="CHEBI:16630"/>
        <dbReference type="ChEBI" id="CHEBI:32364"/>
        <dbReference type="EC" id="4.2.1.10"/>
    </reaction>
</comment>
<evidence type="ECO:0000256" key="2">
    <source>
        <dbReference type="ARBA" id="ARBA00003924"/>
    </source>
</evidence>
<comment type="caution">
    <text evidence="12">The sequence shown here is derived from an EMBL/GenBank/DDBJ whole genome shotgun (WGS) entry which is preliminary data.</text>
</comment>
<organism evidence="12 13">
    <name type="scientific">Eikenella corrodens CC92I</name>
    <dbReference type="NCBI Taxonomy" id="1073362"/>
    <lineage>
        <taxon>Bacteria</taxon>
        <taxon>Pseudomonadati</taxon>
        <taxon>Pseudomonadota</taxon>
        <taxon>Betaproteobacteria</taxon>
        <taxon>Neisseriales</taxon>
        <taxon>Neisseriaceae</taxon>
        <taxon>Eikenella</taxon>
    </lineage>
</organism>